<keyword evidence="9" id="KW-1185">Reference proteome</keyword>
<gene>
    <name evidence="8" type="ORF">ACA1_097830</name>
</gene>
<dbReference type="GO" id="GO:0046872">
    <property type="term" value="F:metal ion binding"/>
    <property type="evidence" value="ECO:0007669"/>
    <property type="project" value="UniProtKB-KW"/>
</dbReference>
<dbReference type="GeneID" id="14913436"/>
<dbReference type="Gene3D" id="2.10.110.10">
    <property type="entry name" value="Cysteine Rich Protein"/>
    <property type="match status" value="3"/>
</dbReference>
<feature type="region of interest" description="Disordered" evidence="6">
    <location>
        <begin position="209"/>
        <end position="233"/>
    </location>
</feature>
<dbReference type="PROSITE" id="PS50023">
    <property type="entry name" value="LIM_DOMAIN_2"/>
    <property type="match status" value="2"/>
</dbReference>
<feature type="compositionally biased region" description="Basic and acidic residues" evidence="6">
    <location>
        <begin position="221"/>
        <end position="233"/>
    </location>
</feature>
<dbReference type="GO" id="GO:0003712">
    <property type="term" value="F:transcription coregulator activity"/>
    <property type="evidence" value="ECO:0007669"/>
    <property type="project" value="TreeGrafter"/>
</dbReference>
<dbReference type="VEuPathDB" id="AmoebaDB:ACA1_097830"/>
<evidence type="ECO:0000313" key="9">
    <source>
        <dbReference type="Proteomes" id="UP000011083"/>
    </source>
</evidence>
<keyword evidence="4 5" id="KW-0440">LIM domain</keyword>
<dbReference type="PANTHER" id="PTHR24205:SF16">
    <property type="entry name" value="GH01042P-RELATED"/>
    <property type="match status" value="1"/>
</dbReference>
<evidence type="ECO:0000256" key="2">
    <source>
        <dbReference type="ARBA" id="ARBA00022737"/>
    </source>
</evidence>
<dbReference type="CDD" id="cd08368">
    <property type="entry name" value="LIM"/>
    <property type="match status" value="3"/>
</dbReference>
<evidence type="ECO:0000256" key="5">
    <source>
        <dbReference type="PROSITE-ProRule" id="PRU00125"/>
    </source>
</evidence>
<evidence type="ECO:0000256" key="1">
    <source>
        <dbReference type="ARBA" id="ARBA00022723"/>
    </source>
</evidence>
<dbReference type="SMART" id="SM00132">
    <property type="entry name" value="LIM"/>
    <property type="match status" value="3"/>
</dbReference>
<dbReference type="PANTHER" id="PTHR24205">
    <property type="entry name" value="FOUR AND A HALF LIM DOMAINS PROTEIN"/>
    <property type="match status" value="1"/>
</dbReference>
<sequence length="573" mass="62208">MTEVFDELLVSLQSKTGTLRNGSSRRSRAVVKSSAPLSSASSSATSPPGSGGPVGGGGGAPIRRAGRQTAGTGLSLSEGDGRPKSDFGLLSTTTNSSTRPSASGLTVWDRNVSVTDLVHQFLGDPPPQPPAAATNVENGWRAGVVKSASQEQVAAPMPHPLSSALSPQLPMRTMKRAKALDPQRLREAERFALEALGESNDSIALYEVGGEFSGAGGDDDQPTREEERRKKDQEWENLMQGLSANASHSRDGLDAIAEVVGDDARQHRHQHQHQAKVEEDDEEVKRKTATLEQLLAQLEVNALDDEDHYHGQETLSASSSLESIPIPDEEAEPATMVVGNTRQHHHYHNHYRFGLPTSPGGQLRSVSSPALFGPAPTTQDRSVDMRLLNEQLNDGPMLPNDRDALRLEQSAPLGTCARCHQPIPVGAPRLKALDRTYHSGCWVCNQCLRPLNTGAFFMLRGIKDVPVRIGEQKWHRSCLQCMQCKKSLQYETCNDQHGVPLCSACAEPTACFYCSGCGKSIHGEIFVAMNKNWHEGCFACTVCRVPFEHTFYAGPDGRPYCSLHIRPSRSITS</sequence>
<feature type="domain" description="LIM zinc-binding" evidence="7">
    <location>
        <begin position="414"/>
        <end position="488"/>
    </location>
</feature>
<evidence type="ECO:0000313" key="8">
    <source>
        <dbReference type="EMBL" id="ELR13096.1"/>
    </source>
</evidence>
<feature type="region of interest" description="Disordered" evidence="6">
    <location>
        <begin position="263"/>
        <end position="285"/>
    </location>
</feature>
<organism evidence="8 9">
    <name type="scientific">Acanthamoeba castellanii (strain ATCC 30010 / Neff)</name>
    <dbReference type="NCBI Taxonomy" id="1257118"/>
    <lineage>
        <taxon>Eukaryota</taxon>
        <taxon>Amoebozoa</taxon>
        <taxon>Discosea</taxon>
        <taxon>Longamoebia</taxon>
        <taxon>Centramoebida</taxon>
        <taxon>Acanthamoebidae</taxon>
        <taxon>Acanthamoeba</taxon>
    </lineage>
</organism>
<evidence type="ECO:0000256" key="3">
    <source>
        <dbReference type="ARBA" id="ARBA00022833"/>
    </source>
</evidence>
<keyword evidence="2" id="KW-0677">Repeat</keyword>
<feature type="region of interest" description="Disordered" evidence="6">
    <location>
        <begin position="15"/>
        <end position="104"/>
    </location>
</feature>
<evidence type="ECO:0000259" key="7">
    <source>
        <dbReference type="PROSITE" id="PS50023"/>
    </source>
</evidence>
<name>L8GLN9_ACACF</name>
<feature type="compositionally biased region" description="Polar residues" evidence="6">
    <location>
        <begin position="90"/>
        <end position="104"/>
    </location>
</feature>
<dbReference type="AlphaFoldDB" id="L8GLN9"/>
<accession>L8GLN9</accession>
<dbReference type="OrthoDB" id="1112565at2759"/>
<dbReference type="InterPro" id="IPR001781">
    <property type="entry name" value="Znf_LIM"/>
</dbReference>
<feature type="compositionally biased region" description="Gly residues" evidence="6">
    <location>
        <begin position="49"/>
        <end position="60"/>
    </location>
</feature>
<dbReference type="STRING" id="1257118.L8GLN9"/>
<feature type="compositionally biased region" description="Low complexity" evidence="6">
    <location>
        <begin position="30"/>
        <end position="48"/>
    </location>
</feature>
<dbReference type="EMBL" id="KB008103">
    <property type="protein sequence ID" value="ELR13096.1"/>
    <property type="molecule type" value="Genomic_DNA"/>
</dbReference>
<proteinExistence type="predicted"/>
<dbReference type="RefSeq" id="XP_004335109.1">
    <property type="nucleotide sequence ID" value="XM_004335061.1"/>
</dbReference>
<reference evidence="8 9" key="1">
    <citation type="journal article" date="2013" name="Genome Biol.">
        <title>Genome of Acanthamoeba castellanii highlights extensive lateral gene transfer and early evolution of tyrosine kinase signaling.</title>
        <authorList>
            <person name="Clarke M."/>
            <person name="Lohan A.J."/>
            <person name="Liu B."/>
            <person name="Lagkouvardos I."/>
            <person name="Roy S."/>
            <person name="Zafar N."/>
            <person name="Bertelli C."/>
            <person name="Schilde C."/>
            <person name="Kianianmomeni A."/>
            <person name="Burglin T.R."/>
            <person name="Frech C."/>
            <person name="Turcotte B."/>
            <person name="Kopec K.O."/>
            <person name="Synnott J.M."/>
            <person name="Choo C."/>
            <person name="Paponov I."/>
            <person name="Finkler A."/>
            <person name="Soon Heng Tan C."/>
            <person name="Hutchins A.P."/>
            <person name="Weinmeier T."/>
            <person name="Rattei T."/>
            <person name="Chu J.S."/>
            <person name="Gimenez G."/>
            <person name="Irimia M."/>
            <person name="Rigden D.J."/>
            <person name="Fitzpatrick D.A."/>
            <person name="Lorenzo-Morales J."/>
            <person name="Bateman A."/>
            <person name="Chiu C.H."/>
            <person name="Tang P."/>
            <person name="Hegemann P."/>
            <person name="Fromm H."/>
            <person name="Raoult D."/>
            <person name="Greub G."/>
            <person name="Miranda-Saavedra D."/>
            <person name="Chen N."/>
            <person name="Nash P."/>
            <person name="Ginger M.L."/>
            <person name="Horn M."/>
            <person name="Schaap P."/>
            <person name="Caler L."/>
            <person name="Loftus B."/>
        </authorList>
    </citation>
    <scope>NUCLEOTIDE SEQUENCE [LARGE SCALE GENOMIC DNA]</scope>
    <source>
        <strain evidence="8 9">Neff</strain>
    </source>
</reference>
<protein>
    <submittedName>
        <fullName evidence="8">LIM domain containing protein</fullName>
    </submittedName>
</protein>
<keyword evidence="3 5" id="KW-0862">Zinc</keyword>
<feature type="domain" description="LIM zinc-binding" evidence="7">
    <location>
        <begin position="512"/>
        <end position="571"/>
    </location>
</feature>
<dbReference type="Proteomes" id="UP000011083">
    <property type="component" value="Unassembled WGS sequence"/>
</dbReference>
<keyword evidence="1 5" id="KW-0479">Metal-binding</keyword>
<dbReference type="GO" id="GO:0005634">
    <property type="term" value="C:nucleus"/>
    <property type="evidence" value="ECO:0007669"/>
    <property type="project" value="TreeGrafter"/>
</dbReference>
<evidence type="ECO:0000256" key="4">
    <source>
        <dbReference type="ARBA" id="ARBA00023038"/>
    </source>
</evidence>
<dbReference type="KEGG" id="acan:ACA1_097830"/>
<dbReference type="Pfam" id="PF00412">
    <property type="entry name" value="LIM"/>
    <property type="match status" value="3"/>
</dbReference>
<dbReference type="SUPFAM" id="SSF57716">
    <property type="entry name" value="Glucocorticoid receptor-like (DNA-binding domain)"/>
    <property type="match status" value="1"/>
</dbReference>
<evidence type="ECO:0000256" key="6">
    <source>
        <dbReference type="SAM" id="MobiDB-lite"/>
    </source>
</evidence>